<keyword evidence="1" id="KW-0732">Signal</keyword>
<evidence type="ECO:0000313" key="2">
    <source>
        <dbReference type="EMBL" id="MFH8551557.1"/>
    </source>
</evidence>
<accession>A0ABW7R2U2</accession>
<feature type="chain" id="PRO_5046009527" description="Secreted protein" evidence="1">
    <location>
        <begin position="29"/>
        <end position="177"/>
    </location>
</feature>
<organism evidence="2 3">
    <name type="scientific">Streptomyces longisporoflavus</name>
    <dbReference type="NCBI Taxonomy" id="28044"/>
    <lineage>
        <taxon>Bacteria</taxon>
        <taxon>Bacillati</taxon>
        <taxon>Actinomycetota</taxon>
        <taxon>Actinomycetes</taxon>
        <taxon>Kitasatosporales</taxon>
        <taxon>Streptomycetaceae</taxon>
        <taxon>Streptomyces</taxon>
    </lineage>
</organism>
<dbReference type="EMBL" id="JBIRGQ010000013">
    <property type="protein sequence ID" value="MFH8551557.1"/>
    <property type="molecule type" value="Genomic_DNA"/>
</dbReference>
<name>A0ABW7R2U2_9ACTN</name>
<evidence type="ECO:0000256" key="1">
    <source>
        <dbReference type="SAM" id="SignalP"/>
    </source>
</evidence>
<dbReference type="RefSeq" id="WP_397718544.1">
    <property type="nucleotide sequence ID" value="NZ_JBIRGN010000013.1"/>
</dbReference>
<evidence type="ECO:0008006" key="4">
    <source>
        <dbReference type="Google" id="ProtNLM"/>
    </source>
</evidence>
<proteinExistence type="predicted"/>
<gene>
    <name evidence="2" type="ORF">ACH4F9_41925</name>
</gene>
<protein>
    <recommendedName>
        <fullName evidence="4">Secreted protein</fullName>
    </recommendedName>
</protein>
<dbReference type="Proteomes" id="UP001610818">
    <property type="component" value="Unassembled WGS sequence"/>
</dbReference>
<comment type="caution">
    <text evidence="2">The sequence shown here is derived from an EMBL/GenBank/DDBJ whole genome shotgun (WGS) entry which is preliminary data.</text>
</comment>
<sequence length="177" mass="18351">MSRLSRVGGALVLTAAATTLTLPTPAHAASEPPRSAVVTCTGEIFETFSPGLTMHSRPVEVTAHSELSCTGGKVKSVTMSSKYTLEAGCLANQLISVGSPELDWDNGENSTATLTYAVGRPAGQTVSVGVGSVLKGQFRDYAMTRSLGSFTPDAHKCFGDGVTSSRGFDHITLSPQA</sequence>
<evidence type="ECO:0000313" key="3">
    <source>
        <dbReference type="Proteomes" id="UP001610818"/>
    </source>
</evidence>
<reference evidence="2 3" key="1">
    <citation type="submission" date="2024-10" db="EMBL/GenBank/DDBJ databases">
        <title>The Natural Products Discovery Center: Release of the First 8490 Sequenced Strains for Exploring Actinobacteria Biosynthetic Diversity.</title>
        <authorList>
            <person name="Kalkreuter E."/>
            <person name="Kautsar S.A."/>
            <person name="Yang D."/>
            <person name="Bader C.D."/>
            <person name="Teijaro C.N."/>
            <person name="Fluegel L."/>
            <person name="Davis C.M."/>
            <person name="Simpson J.R."/>
            <person name="Lauterbach L."/>
            <person name="Steele A.D."/>
            <person name="Gui C."/>
            <person name="Meng S."/>
            <person name="Li G."/>
            <person name="Viehrig K."/>
            <person name="Ye F."/>
            <person name="Su P."/>
            <person name="Kiefer A.F."/>
            <person name="Nichols A."/>
            <person name="Cepeda A.J."/>
            <person name="Yan W."/>
            <person name="Fan B."/>
            <person name="Jiang Y."/>
            <person name="Adhikari A."/>
            <person name="Zheng C.-J."/>
            <person name="Schuster L."/>
            <person name="Cowan T.M."/>
            <person name="Smanski M.J."/>
            <person name="Chevrette M.G."/>
            <person name="De Carvalho L.P.S."/>
            <person name="Shen B."/>
        </authorList>
    </citation>
    <scope>NUCLEOTIDE SEQUENCE [LARGE SCALE GENOMIC DNA]</scope>
    <source>
        <strain evidence="2 3">NPDC017990</strain>
    </source>
</reference>
<keyword evidence="3" id="KW-1185">Reference proteome</keyword>
<feature type="signal peptide" evidence="1">
    <location>
        <begin position="1"/>
        <end position="28"/>
    </location>
</feature>